<sequence>MNSTTSLNRSLILVAFDDTPYQKGFIQISQKYYEEAKRLFPEISQLQLSDISQAIGIWGPSKLGHKKALQLKVKEIFQNPNSLQIKFEKTGEVPLTSQEIKLHARGVMRKSTSWNENGFLPLVCVFTSEQISQILDDRTSRVKELFSENNWAGIYELYQPIKDLPQKPEIWNNAEILSSIGFACGKLSEVGTLPVEISKDKKKKEEYLKQLAKHRQECTLLYKRCVELEPENPRHYSNLGYHYYSYALQLKASRERLEGDINEIISLALKYLDKALSFSSERLNDLYRKGYLLTSVLPDQIQYGGYKDILSQDEARKQGIACLEKLIGCWEDWPENDDRKKRYRKEYIKSLYTLGQAYYELVRNNWDEITILLQLKSTPPASEAYLARDLENAQKAWDYFYKCWQVDRPNPNLRLDESNLAETPSSGEAEGVYRLYWLGKVAFLQYWILSCYGMCNTEKALPFAEKSLKFLQAALNLPWSPKSSNQRKGFVVELLGRVYLALGEPQKAVQMFERSFKNRPIRDAYIQNTYAMGLILTGCHEKAAEILAEAENNRFNLNRKTTVLLRGCNYLSARSFEEAKSPFETILEDKNNPGKQTLAYAWVGLAFAAYHNQEITSAIENLQRALELLPYHSGIRQKMIEWKQQNSKNGSTHKVPPV</sequence>
<reference evidence="2" key="1">
    <citation type="journal article" date="2015" name="Genome Announc.">
        <title>Draft Genome Sequences of Anaerolinea thermolimosa IMO-1, Bellilinea caldifistulae GOMI-1, Leptolinea tardivitalis YMTK-2, Levilinea saccharolytica KIBI-1, Longilinea arvoryzae KOME-1, Previously Described as Members of the Class Anaerolineae (Chloroflexi).</title>
        <authorList>
            <person name="Matsuura N."/>
            <person name="Tourlousse M.D."/>
            <person name="Ohashi A."/>
            <person name="Hugenholtz P."/>
            <person name="Sekiguchi Y."/>
        </authorList>
    </citation>
    <scope>NUCLEOTIDE SEQUENCE</scope>
    <source>
        <strain evidence="2">IMO-1</strain>
    </source>
</reference>
<feature type="repeat" description="TPR" evidence="1">
    <location>
        <begin position="489"/>
        <end position="522"/>
    </location>
</feature>
<keyword evidence="1" id="KW-0802">TPR repeat</keyword>
<dbReference type="Gene3D" id="1.25.40.10">
    <property type="entry name" value="Tetratricopeptide repeat domain"/>
    <property type="match status" value="2"/>
</dbReference>
<dbReference type="Proteomes" id="UP000253922">
    <property type="component" value="Unassembled WGS sequence"/>
</dbReference>
<dbReference type="EMBL" id="DPBP01000030">
    <property type="protein sequence ID" value="HCE17721.1"/>
    <property type="molecule type" value="Genomic_DNA"/>
</dbReference>
<reference evidence="3 5" key="3">
    <citation type="journal article" date="2018" name="Nat. Biotechnol.">
        <title>A standardized bacterial taxonomy based on genome phylogeny substantially revises the tree of life.</title>
        <authorList>
            <person name="Parks D.H."/>
            <person name="Chuvochina M."/>
            <person name="Waite D.W."/>
            <person name="Rinke C."/>
            <person name="Skarshewski A."/>
            <person name="Chaumeil P.A."/>
            <person name="Hugenholtz P."/>
        </authorList>
    </citation>
    <scope>NUCLEOTIDE SEQUENCE [LARGE SCALE GENOMIC DNA]</scope>
    <source>
        <strain evidence="3">UBA8781</strain>
    </source>
</reference>
<dbReference type="AlphaFoldDB" id="A0A3D1JGL4"/>
<dbReference type="OrthoDB" id="127293at2"/>
<accession>A0A3D1JGL4</accession>
<evidence type="ECO:0000313" key="2">
    <source>
        <dbReference type="EMBL" id="GAP08624.1"/>
    </source>
</evidence>
<dbReference type="STRING" id="229919.GCA_001050195_03463"/>
<dbReference type="SMART" id="SM00028">
    <property type="entry name" value="TPR"/>
    <property type="match status" value="2"/>
</dbReference>
<dbReference type="Proteomes" id="UP000264141">
    <property type="component" value="Unassembled WGS sequence"/>
</dbReference>
<gene>
    <name evidence="2" type="ORF">ATHL_03529</name>
    <name evidence="3" type="ORF">DEQ80_07670</name>
</gene>
<feature type="repeat" description="TPR" evidence="1">
    <location>
        <begin position="599"/>
        <end position="632"/>
    </location>
</feature>
<keyword evidence="4" id="KW-1185">Reference proteome</keyword>
<organism evidence="3 5">
    <name type="scientific">Anaerolinea thermolimosa</name>
    <dbReference type="NCBI Taxonomy" id="229919"/>
    <lineage>
        <taxon>Bacteria</taxon>
        <taxon>Bacillati</taxon>
        <taxon>Chloroflexota</taxon>
        <taxon>Anaerolineae</taxon>
        <taxon>Anaerolineales</taxon>
        <taxon>Anaerolineaceae</taxon>
        <taxon>Anaerolinea</taxon>
    </lineage>
</organism>
<dbReference type="EMBL" id="DF967967">
    <property type="protein sequence ID" value="GAP08624.1"/>
    <property type="molecule type" value="Genomic_DNA"/>
</dbReference>
<name>A0A3D1JGL4_9CHLR</name>
<proteinExistence type="predicted"/>
<dbReference type="InterPro" id="IPR019734">
    <property type="entry name" value="TPR_rpt"/>
</dbReference>
<evidence type="ECO:0000313" key="4">
    <source>
        <dbReference type="Proteomes" id="UP000253922"/>
    </source>
</evidence>
<reference evidence="4" key="2">
    <citation type="submission" date="2015-07" db="EMBL/GenBank/DDBJ databases">
        <title>Draft Genome Sequences of Anaerolinea thermolimosa IMO-1, Bellilinea caldifistulae GOMI-1, Leptolinea tardivitalis YMTK-2, Levilinea saccharolytica KIBI-1,Longilinea arvoryzae KOME-1, Previously Described as Members of the Anaerolineaceae (Chloroflexi).</title>
        <authorList>
            <person name="Sekiguchi Y."/>
            <person name="Ohashi A."/>
            <person name="Matsuura N."/>
            <person name="Tourlousse M.D."/>
        </authorList>
    </citation>
    <scope>NUCLEOTIDE SEQUENCE [LARGE SCALE GENOMIC DNA]</scope>
    <source>
        <strain evidence="4">IMO-1</strain>
    </source>
</reference>
<dbReference type="InterPro" id="IPR011990">
    <property type="entry name" value="TPR-like_helical_dom_sf"/>
</dbReference>
<dbReference type="PROSITE" id="PS50005">
    <property type="entry name" value="TPR"/>
    <property type="match status" value="2"/>
</dbReference>
<dbReference type="SUPFAM" id="SSF48452">
    <property type="entry name" value="TPR-like"/>
    <property type="match status" value="2"/>
</dbReference>
<evidence type="ECO:0000256" key="1">
    <source>
        <dbReference type="PROSITE-ProRule" id="PRU00339"/>
    </source>
</evidence>
<evidence type="ECO:0000313" key="5">
    <source>
        <dbReference type="Proteomes" id="UP000264141"/>
    </source>
</evidence>
<evidence type="ECO:0000313" key="3">
    <source>
        <dbReference type="EMBL" id="HCE17721.1"/>
    </source>
</evidence>
<dbReference type="RefSeq" id="WP_062196352.1">
    <property type="nucleotide sequence ID" value="NZ_DF967967.1"/>
</dbReference>
<protein>
    <submittedName>
        <fullName evidence="3">Uncharacterized protein</fullName>
    </submittedName>
</protein>